<dbReference type="GO" id="GO:0004806">
    <property type="term" value="F:triacylglycerol lipase activity"/>
    <property type="evidence" value="ECO:0007669"/>
    <property type="project" value="InterPro"/>
</dbReference>
<evidence type="ECO:0000313" key="2">
    <source>
        <dbReference type="EMBL" id="VHO00499.1"/>
    </source>
</evidence>
<dbReference type="SUPFAM" id="SSF53474">
    <property type="entry name" value="alpha/beta-Hydrolases"/>
    <property type="match status" value="1"/>
</dbReference>
<sequence length="428" mass="46378">MTTRTTRLKSITAATVTAAVVAGSVVAATPADATPLYDNTPLGSFFKVSQAKLNSVPNGTLIRVRPVSNFVVQGTQVFQYVFKTTNSHGKAVLASSAVMRPVIARPNANVLVYNDFINSLGVQCQPSFSFNATADWLTTGGRTPNANRKAEIMARNGSLYGIGALAALWGIITIFPDFLGLQSAYGANLLGGHIMLDATKAARQIKALNIPNPKIILSGYSGGAMVAGYAASMAPKYAPNLNIVGLAAGGMPVDMVWMGKALGNNRNAGFGIAMGTMIGMEREYPKRMNVYDRLSKHGKRLVDANRDACTPRMLDALANESATTMFNNVKLREQHNEFAVFAENSLINYKPVPRVPVFIWSSSRDDLVPLRLIKKVTNRWCHTNRNLKIHILDTYVSNHVTNAAVGSWFAFPWVLSRFAGLPPHNTEC</sequence>
<gene>
    <name evidence="2" type="ORF">LC603019_00792</name>
</gene>
<dbReference type="AlphaFoldDB" id="A0A5E3ZX45"/>
<dbReference type="Pfam" id="PF03583">
    <property type="entry name" value="LIP"/>
    <property type="match status" value="1"/>
</dbReference>
<dbReference type="PANTHER" id="PTHR34853">
    <property type="match status" value="1"/>
</dbReference>
<evidence type="ECO:0000313" key="3">
    <source>
        <dbReference type="Proteomes" id="UP000324288"/>
    </source>
</evidence>
<protein>
    <submittedName>
        <fullName evidence="2">Putative inactive lipase</fullName>
    </submittedName>
</protein>
<dbReference type="Gene3D" id="1.10.260.130">
    <property type="match status" value="1"/>
</dbReference>
<name>A0A5E3ZX45_9ACTN</name>
<dbReference type="PANTHER" id="PTHR34853:SF1">
    <property type="entry name" value="LIPASE 5"/>
    <property type="match status" value="1"/>
</dbReference>
<reference evidence="2 3" key="1">
    <citation type="submission" date="2019-04" db="EMBL/GenBank/DDBJ databases">
        <authorList>
            <person name="Seth-Smith MB H."/>
            <person name="Seth-Smith H."/>
        </authorList>
    </citation>
    <scope>NUCLEOTIDE SEQUENCE [LARGE SCALE GENOMIC DNA]</scope>
    <source>
        <strain evidence="2">USB-603019</strain>
    </source>
</reference>
<organism evidence="2 3">
    <name type="scientific">Lawsonella clevelandensis</name>
    <dbReference type="NCBI Taxonomy" id="1528099"/>
    <lineage>
        <taxon>Bacteria</taxon>
        <taxon>Bacillati</taxon>
        <taxon>Actinomycetota</taxon>
        <taxon>Actinomycetes</taxon>
        <taxon>Mycobacteriales</taxon>
        <taxon>Lawsonellaceae</taxon>
        <taxon>Lawsonella</taxon>
    </lineage>
</organism>
<feature type="chain" id="PRO_5038597941" evidence="1">
    <location>
        <begin position="28"/>
        <end position="428"/>
    </location>
</feature>
<dbReference type="EMBL" id="LR584267">
    <property type="protein sequence ID" value="VHO00499.1"/>
    <property type="molecule type" value="Genomic_DNA"/>
</dbReference>
<dbReference type="RefSeq" id="WP_148417566.1">
    <property type="nucleotide sequence ID" value="NZ_LR584267.1"/>
</dbReference>
<dbReference type="InterPro" id="IPR005152">
    <property type="entry name" value="Lipase_secreted"/>
</dbReference>
<dbReference type="InterPro" id="IPR029058">
    <property type="entry name" value="AB_hydrolase_fold"/>
</dbReference>
<keyword evidence="3" id="KW-1185">Reference proteome</keyword>
<dbReference type="GO" id="GO:0016042">
    <property type="term" value="P:lipid catabolic process"/>
    <property type="evidence" value="ECO:0007669"/>
    <property type="project" value="InterPro"/>
</dbReference>
<keyword evidence="1" id="KW-0732">Signal</keyword>
<evidence type="ECO:0000256" key="1">
    <source>
        <dbReference type="SAM" id="SignalP"/>
    </source>
</evidence>
<accession>A0A5E3ZX45</accession>
<dbReference type="Proteomes" id="UP000324288">
    <property type="component" value="Chromosome"/>
</dbReference>
<proteinExistence type="predicted"/>
<feature type="signal peptide" evidence="1">
    <location>
        <begin position="1"/>
        <end position="27"/>
    </location>
</feature>
<dbReference type="PIRSF" id="PIRSF029171">
    <property type="entry name" value="Esterase_LipA"/>
    <property type="match status" value="1"/>
</dbReference>
<dbReference type="Gene3D" id="3.40.50.1820">
    <property type="entry name" value="alpha/beta hydrolase"/>
    <property type="match status" value="1"/>
</dbReference>